<keyword evidence="2" id="KW-1185">Reference proteome</keyword>
<comment type="caution">
    <text evidence="1">The sequence shown here is derived from an EMBL/GenBank/DDBJ whole genome shotgun (WGS) entry which is preliminary data.</text>
</comment>
<gene>
    <name evidence="1" type="ORF">L3Q82_003809</name>
</gene>
<evidence type="ECO:0000313" key="1">
    <source>
        <dbReference type="EMBL" id="KAI3375475.1"/>
    </source>
</evidence>
<accession>A0ACB8X6H7</accession>
<sequence>MVVDFRRPRPHPEPVIIKGDCVEVVHTYKYLGVQLDDKLDWTANTDALCRKGQSRLYFLRRLASFNILQEAAADLLPVCGSERPPVRSSVLGGQPQEEGRSAPGQTAGEVILESPALPVSAGDDVTLRCSTKKRYDKLSTSDFSAAFFRDDVFIGNETAEKMILRSVSKSEEGLYRCEHPRRGRSEQSWLAVRAQPPPPPPPLLSLPNLVSIVLLFVLYTVILIICIHMYRRWARARAEAEIRSSDKLIQE</sequence>
<protein>
    <submittedName>
        <fullName evidence="1">Uncharacterized protein</fullName>
    </submittedName>
</protein>
<dbReference type="Proteomes" id="UP000831701">
    <property type="component" value="Chromosome 2"/>
</dbReference>
<evidence type="ECO:0000313" key="2">
    <source>
        <dbReference type="Proteomes" id="UP000831701"/>
    </source>
</evidence>
<proteinExistence type="predicted"/>
<dbReference type="EMBL" id="CM041532">
    <property type="protein sequence ID" value="KAI3375475.1"/>
    <property type="molecule type" value="Genomic_DNA"/>
</dbReference>
<reference evidence="1" key="1">
    <citation type="submission" date="2022-04" db="EMBL/GenBank/DDBJ databases">
        <title>Jade perch genome.</title>
        <authorList>
            <person name="Chao B."/>
        </authorList>
    </citation>
    <scope>NUCLEOTIDE SEQUENCE</scope>
    <source>
        <strain evidence="1">CB-2022</strain>
    </source>
</reference>
<organism evidence="1 2">
    <name type="scientific">Scortum barcoo</name>
    <name type="common">barcoo grunter</name>
    <dbReference type="NCBI Taxonomy" id="214431"/>
    <lineage>
        <taxon>Eukaryota</taxon>
        <taxon>Metazoa</taxon>
        <taxon>Chordata</taxon>
        <taxon>Craniata</taxon>
        <taxon>Vertebrata</taxon>
        <taxon>Euteleostomi</taxon>
        <taxon>Actinopterygii</taxon>
        <taxon>Neopterygii</taxon>
        <taxon>Teleostei</taxon>
        <taxon>Neoteleostei</taxon>
        <taxon>Acanthomorphata</taxon>
        <taxon>Eupercaria</taxon>
        <taxon>Centrarchiformes</taxon>
        <taxon>Terapontoidei</taxon>
        <taxon>Terapontidae</taxon>
        <taxon>Scortum</taxon>
    </lineage>
</organism>
<name>A0ACB8X6H7_9TELE</name>